<feature type="repeat" description="TPR" evidence="6">
    <location>
        <begin position="81"/>
        <end position="114"/>
    </location>
</feature>
<feature type="zinc finger region" description="C3H1-type" evidence="7">
    <location>
        <begin position="238"/>
        <end position="265"/>
    </location>
</feature>
<dbReference type="InterPro" id="IPR011990">
    <property type="entry name" value="TPR-like_helical_dom_sf"/>
</dbReference>
<keyword evidence="5 7" id="KW-0862">Zinc</keyword>
<accession>A0A8I3AEZ1</accession>
<dbReference type="Gene3D" id="1.25.40.10">
    <property type="entry name" value="Tetratricopeptide repeat domain"/>
    <property type="match status" value="1"/>
</dbReference>
<evidence type="ECO:0000256" key="6">
    <source>
        <dbReference type="PROSITE-ProRule" id="PRU00339"/>
    </source>
</evidence>
<dbReference type="EMBL" id="JAGFBS010000004">
    <property type="protein sequence ID" value="KAG6379925.1"/>
    <property type="molecule type" value="Genomic_DNA"/>
</dbReference>
<feature type="region of interest" description="Disordered" evidence="8">
    <location>
        <begin position="162"/>
        <end position="203"/>
    </location>
</feature>
<evidence type="ECO:0000256" key="3">
    <source>
        <dbReference type="ARBA" id="ARBA00022771"/>
    </source>
</evidence>
<dbReference type="PANTHER" id="PTHR46423">
    <property type="entry name" value="RNA POLYMERASE II-ASSOCIATED PROTEIN 3"/>
    <property type="match status" value="1"/>
</dbReference>
<dbReference type="SUPFAM" id="SSF90229">
    <property type="entry name" value="CCCH zinc finger"/>
    <property type="match status" value="1"/>
</dbReference>
<keyword evidence="11" id="KW-1185">Reference proteome</keyword>
<dbReference type="InterPro" id="IPR019734">
    <property type="entry name" value="TPR_rpt"/>
</dbReference>
<dbReference type="InterPro" id="IPR036855">
    <property type="entry name" value="Znf_CCCH_sf"/>
</dbReference>
<feature type="compositionally biased region" description="Basic residues" evidence="8">
    <location>
        <begin position="312"/>
        <end position="323"/>
    </location>
</feature>
<dbReference type="PROSITE" id="PS50005">
    <property type="entry name" value="TPR"/>
    <property type="match status" value="2"/>
</dbReference>
<dbReference type="PROSITE" id="PS50103">
    <property type="entry name" value="ZF_C3H1"/>
    <property type="match status" value="2"/>
</dbReference>
<evidence type="ECO:0000256" key="4">
    <source>
        <dbReference type="ARBA" id="ARBA00022803"/>
    </source>
</evidence>
<keyword evidence="1 7" id="KW-0479">Metal-binding</keyword>
<evidence type="ECO:0000313" key="10">
    <source>
        <dbReference type="EMBL" id="KAG6379925.1"/>
    </source>
</evidence>
<evidence type="ECO:0000256" key="8">
    <source>
        <dbReference type="SAM" id="MobiDB-lite"/>
    </source>
</evidence>
<keyword evidence="3 7" id="KW-0863">Zinc-finger</keyword>
<dbReference type="GO" id="GO:0008270">
    <property type="term" value="F:zinc ion binding"/>
    <property type="evidence" value="ECO:0007669"/>
    <property type="project" value="UniProtKB-KW"/>
</dbReference>
<organism evidence="10 11">
    <name type="scientific">Boletus reticuloceps</name>
    <dbReference type="NCBI Taxonomy" id="495285"/>
    <lineage>
        <taxon>Eukaryota</taxon>
        <taxon>Fungi</taxon>
        <taxon>Dikarya</taxon>
        <taxon>Basidiomycota</taxon>
        <taxon>Agaricomycotina</taxon>
        <taxon>Agaricomycetes</taxon>
        <taxon>Agaricomycetidae</taxon>
        <taxon>Boletales</taxon>
        <taxon>Boletineae</taxon>
        <taxon>Boletaceae</taxon>
        <taxon>Boletoideae</taxon>
        <taxon>Boletus</taxon>
    </lineage>
</organism>
<evidence type="ECO:0000259" key="9">
    <source>
        <dbReference type="PROSITE" id="PS50103"/>
    </source>
</evidence>
<dbReference type="GO" id="GO:0101031">
    <property type="term" value="C:protein folding chaperone complex"/>
    <property type="evidence" value="ECO:0007669"/>
    <property type="project" value="TreeGrafter"/>
</dbReference>
<comment type="caution">
    <text evidence="10">The sequence shown here is derived from an EMBL/GenBank/DDBJ whole genome shotgun (WGS) entry which is preliminary data.</text>
</comment>
<dbReference type="PANTHER" id="PTHR46423:SF1">
    <property type="entry name" value="RNA POLYMERASE II-ASSOCIATED PROTEIN 3"/>
    <property type="match status" value="1"/>
</dbReference>
<sequence length="460" mass="51907">MSQNRGGQVSESTSVARNESSLIQERFSARQAKRAAKAAERREKSDVLKEAGNTFFRDGEFLDAVERYKQAIDVHGPSVKPVVLANLAAVYLKLGMYPEAHDAADKALAADPKSVKARYRRGIARKHMEMWTAADIDFRTLLTLDPGNRVAETELALLEERRRDSSNWEEEEDMNSYSDHEAPALEDDPDLGESLSESSDCEHTGNGIPCKFYNRAECRNGRACRYSHAPDQKCERDALGRNVCRYYLIGVCKFGERCSYLHSKEYLLQQGWWSTAEGVDKERKRYEVVRMFNKATANYDDQTKASRTGQTAKKKKLKGKKKREQSQSGLGVSGSGVPRISPSEIGESSQRMGTKSKKKPIVYSASRWEDMIQTETTTMVCLASRVVRWKSCFVKGLSHGMMMHGCLVPVFVPVFPTTPQLPYFCNFCDGYTRATWLPVSLKGRRVRQSLYEAILQAPEP</sequence>
<feature type="zinc finger region" description="C3H1-type" evidence="7">
    <location>
        <begin position="204"/>
        <end position="231"/>
    </location>
</feature>
<evidence type="ECO:0000256" key="5">
    <source>
        <dbReference type="ARBA" id="ARBA00022833"/>
    </source>
</evidence>
<keyword evidence="4 6" id="KW-0802">TPR repeat</keyword>
<protein>
    <recommendedName>
        <fullName evidence="9">C3H1-type domain-containing protein</fullName>
    </recommendedName>
</protein>
<feature type="repeat" description="TPR" evidence="6">
    <location>
        <begin position="45"/>
        <end position="78"/>
    </location>
</feature>
<dbReference type="SMART" id="SM00356">
    <property type="entry name" value="ZnF_C3H1"/>
    <property type="match status" value="2"/>
</dbReference>
<dbReference type="SUPFAM" id="SSF48452">
    <property type="entry name" value="TPR-like"/>
    <property type="match status" value="1"/>
</dbReference>
<dbReference type="Pfam" id="PF00642">
    <property type="entry name" value="zf-CCCH"/>
    <property type="match status" value="1"/>
</dbReference>
<dbReference type="SMART" id="SM00028">
    <property type="entry name" value="TPR"/>
    <property type="match status" value="3"/>
</dbReference>
<evidence type="ECO:0000313" key="11">
    <source>
        <dbReference type="Proteomes" id="UP000683000"/>
    </source>
</evidence>
<dbReference type="InterPro" id="IPR013105">
    <property type="entry name" value="TPR_2"/>
</dbReference>
<gene>
    <name evidence="10" type="ORF">JVT61DRAFT_10491</name>
</gene>
<evidence type="ECO:0000256" key="7">
    <source>
        <dbReference type="PROSITE-ProRule" id="PRU00723"/>
    </source>
</evidence>
<dbReference type="Proteomes" id="UP000683000">
    <property type="component" value="Unassembled WGS sequence"/>
</dbReference>
<feature type="domain" description="C3H1-type" evidence="9">
    <location>
        <begin position="204"/>
        <end position="231"/>
    </location>
</feature>
<proteinExistence type="predicted"/>
<feature type="region of interest" description="Disordered" evidence="8">
    <location>
        <begin position="1"/>
        <end position="28"/>
    </location>
</feature>
<dbReference type="AlphaFoldDB" id="A0A8I3AEZ1"/>
<name>A0A8I3AEZ1_9AGAM</name>
<dbReference type="Gene3D" id="3.30.1370.210">
    <property type="match status" value="1"/>
</dbReference>
<feature type="region of interest" description="Disordered" evidence="8">
    <location>
        <begin position="300"/>
        <end position="358"/>
    </location>
</feature>
<dbReference type="Pfam" id="PF07719">
    <property type="entry name" value="TPR_2"/>
    <property type="match status" value="1"/>
</dbReference>
<feature type="compositionally biased region" description="Polar residues" evidence="8">
    <location>
        <begin position="1"/>
        <end position="23"/>
    </location>
</feature>
<reference evidence="10" key="1">
    <citation type="submission" date="2021-03" db="EMBL/GenBank/DDBJ databases">
        <title>Evolutionary innovations through gain and loss of genes in the ectomycorrhizal Boletales.</title>
        <authorList>
            <person name="Wu G."/>
            <person name="Miyauchi S."/>
            <person name="Morin E."/>
            <person name="Yang Z.-L."/>
            <person name="Xu J."/>
            <person name="Martin F.M."/>
        </authorList>
    </citation>
    <scope>NUCLEOTIDE SEQUENCE</scope>
    <source>
        <strain evidence="10">BR01</strain>
    </source>
</reference>
<dbReference type="InterPro" id="IPR051966">
    <property type="entry name" value="RPAP3"/>
</dbReference>
<feature type="domain" description="C3H1-type" evidence="9">
    <location>
        <begin position="238"/>
        <end position="265"/>
    </location>
</feature>
<evidence type="ECO:0000256" key="1">
    <source>
        <dbReference type="ARBA" id="ARBA00022723"/>
    </source>
</evidence>
<dbReference type="OrthoDB" id="245563at2759"/>
<dbReference type="Pfam" id="PF14608">
    <property type="entry name" value="zf-CCCH_2"/>
    <property type="match status" value="1"/>
</dbReference>
<feature type="compositionally biased region" description="Polar residues" evidence="8">
    <location>
        <begin position="300"/>
        <end position="311"/>
    </location>
</feature>
<dbReference type="InterPro" id="IPR000571">
    <property type="entry name" value="Znf_CCCH"/>
</dbReference>
<keyword evidence="2" id="KW-0677">Repeat</keyword>
<evidence type="ECO:0000256" key="2">
    <source>
        <dbReference type="ARBA" id="ARBA00022737"/>
    </source>
</evidence>